<dbReference type="OrthoDB" id="2142759at2759"/>
<sequence>MTTVWLKFDTEKTAFSIKKFSGDIDDLKKAIKAENPDLSNVAARNISIYPPPSQPTPSNVLNDTGAFRSSPLVSALGATSEDSPWIVKIEPSALGLGMSRVGSASFLSSNLVTSCISMSINDRCSTGRHVDRNKKCQKKFRNKVLSRDQRCVATGLSGNDLIAAHIMPLDRSELIPRNLLFSAKNGVLLTSQLEDDYDRHMWIFDETGDVRVLFQFWSYRTAVTRVSLSRNDDGPSLDLIRQHNELALAAVKHHCPNCWKYVGEINISNHQSGSCIALNNIDDGNDE</sequence>
<dbReference type="AlphaFoldDB" id="A0A075B208"/>
<proteinExistence type="predicted"/>
<feature type="domain" description="HNH nuclease" evidence="1">
    <location>
        <begin position="151"/>
        <end position="205"/>
    </location>
</feature>
<evidence type="ECO:0000259" key="1">
    <source>
        <dbReference type="Pfam" id="PF13391"/>
    </source>
</evidence>
<evidence type="ECO:0000313" key="2">
    <source>
        <dbReference type="EMBL" id="EPZ34848.1"/>
    </source>
</evidence>
<dbReference type="InterPro" id="IPR003615">
    <property type="entry name" value="HNH_nuc"/>
</dbReference>
<dbReference type="EMBL" id="KE560907">
    <property type="protein sequence ID" value="EPZ34848.1"/>
    <property type="molecule type" value="Genomic_DNA"/>
</dbReference>
<reference evidence="2 3" key="1">
    <citation type="journal article" date="2013" name="Curr. Biol.">
        <title>Shared signatures of parasitism and phylogenomics unite Cryptomycota and microsporidia.</title>
        <authorList>
            <person name="James T.Y."/>
            <person name="Pelin A."/>
            <person name="Bonen L."/>
            <person name="Ahrendt S."/>
            <person name="Sain D."/>
            <person name="Corradi N."/>
            <person name="Stajich J.E."/>
        </authorList>
    </citation>
    <scope>NUCLEOTIDE SEQUENCE [LARGE SCALE GENOMIC DNA]</scope>
    <source>
        <strain evidence="2 3">CSF55</strain>
    </source>
</reference>
<dbReference type="HOGENOM" id="CLU_970288_0_0_1"/>
<accession>A0A075B208</accession>
<evidence type="ECO:0000313" key="3">
    <source>
        <dbReference type="Proteomes" id="UP000030755"/>
    </source>
</evidence>
<dbReference type="Proteomes" id="UP000030755">
    <property type="component" value="Unassembled WGS sequence"/>
</dbReference>
<name>A0A075B208_ROZAC</name>
<gene>
    <name evidence="2" type="ORF">O9G_002447</name>
</gene>
<dbReference type="Pfam" id="PF13391">
    <property type="entry name" value="HNH_2"/>
    <property type="match status" value="1"/>
</dbReference>
<keyword evidence="3" id="KW-1185">Reference proteome</keyword>
<organism evidence="2 3">
    <name type="scientific">Rozella allomycis (strain CSF55)</name>
    <dbReference type="NCBI Taxonomy" id="988480"/>
    <lineage>
        <taxon>Eukaryota</taxon>
        <taxon>Fungi</taxon>
        <taxon>Fungi incertae sedis</taxon>
        <taxon>Cryptomycota</taxon>
        <taxon>Cryptomycota incertae sedis</taxon>
        <taxon>Rozella</taxon>
    </lineage>
</organism>
<protein>
    <recommendedName>
        <fullName evidence="1">HNH nuclease domain-containing protein</fullName>
    </recommendedName>
</protein>